<dbReference type="RefSeq" id="WP_234269476.1">
    <property type="nucleotide sequence ID" value="NZ_JABFTX010000001.1"/>
</dbReference>
<accession>A0ABS9A1M6</accession>
<evidence type="ECO:0000313" key="1">
    <source>
        <dbReference type="EMBL" id="MCE8002717.1"/>
    </source>
</evidence>
<keyword evidence="2" id="KW-1185">Reference proteome</keyword>
<name>A0ABS9A1M6_9GAMM</name>
<dbReference type="Proteomes" id="UP001320168">
    <property type="component" value="Unassembled WGS sequence"/>
</dbReference>
<evidence type="ECO:0008006" key="3">
    <source>
        <dbReference type="Google" id="ProtNLM"/>
    </source>
</evidence>
<dbReference type="EMBL" id="JABFTX010000001">
    <property type="protein sequence ID" value="MCE8002717.1"/>
    <property type="molecule type" value="Genomic_DNA"/>
</dbReference>
<organism evidence="1 2">
    <name type="scientific">Billgrantia ethanolica</name>
    <dbReference type="NCBI Taxonomy" id="2733486"/>
    <lineage>
        <taxon>Bacteria</taxon>
        <taxon>Pseudomonadati</taxon>
        <taxon>Pseudomonadota</taxon>
        <taxon>Gammaproteobacteria</taxon>
        <taxon>Oceanospirillales</taxon>
        <taxon>Halomonadaceae</taxon>
        <taxon>Billgrantia</taxon>
    </lineage>
</organism>
<protein>
    <recommendedName>
        <fullName evidence="3">DUF3006 domain-containing protein</fullName>
    </recommendedName>
</protein>
<gene>
    <name evidence="1" type="ORF">HOP53_07700</name>
</gene>
<evidence type="ECO:0000313" key="2">
    <source>
        <dbReference type="Proteomes" id="UP001320168"/>
    </source>
</evidence>
<comment type="caution">
    <text evidence="1">The sequence shown here is derived from an EMBL/GenBank/DDBJ whole genome shotgun (WGS) entry which is preliminary data.</text>
</comment>
<sequence>MTIDSDALYLDLDTGKARVRKGAVWIPVERLLADSEASEELKRQVREALRLCGLGGAND</sequence>
<proteinExistence type="predicted"/>
<reference evidence="1 2" key="1">
    <citation type="journal article" date="2021" name="Front. Microbiol.">
        <title>Aerobic Denitrification and Heterotrophic Sulfur Oxidation in the Genus Halomonas Revealed by Six Novel Species Characterizations and Genome-Based Analysis.</title>
        <authorList>
            <person name="Wang L."/>
            <person name="Shao Z."/>
        </authorList>
    </citation>
    <scope>NUCLEOTIDE SEQUENCE [LARGE SCALE GENOMIC DNA]</scope>
    <source>
        <strain evidence="1 2">MCCC 1A11081</strain>
    </source>
</reference>